<evidence type="ECO:0000313" key="3">
    <source>
        <dbReference type="EMBL" id="GIX67257.1"/>
    </source>
</evidence>
<accession>A0AAV4M600</accession>
<organism evidence="3 4">
    <name type="scientific">Caerostris darwini</name>
    <dbReference type="NCBI Taxonomy" id="1538125"/>
    <lineage>
        <taxon>Eukaryota</taxon>
        <taxon>Metazoa</taxon>
        <taxon>Ecdysozoa</taxon>
        <taxon>Arthropoda</taxon>
        <taxon>Chelicerata</taxon>
        <taxon>Arachnida</taxon>
        <taxon>Araneae</taxon>
        <taxon>Araneomorphae</taxon>
        <taxon>Entelegynae</taxon>
        <taxon>Araneoidea</taxon>
        <taxon>Araneidae</taxon>
        <taxon>Caerostris</taxon>
    </lineage>
</organism>
<feature type="compositionally biased region" description="Basic residues" evidence="1">
    <location>
        <begin position="1"/>
        <end position="10"/>
    </location>
</feature>
<keyword evidence="2" id="KW-0472">Membrane</keyword>
<comment type="caution">
    <text evidence="3">The sequence shown here is derived from an EMBL/GenBank/DDBJ whole genome shotgun (WGS) entry which is preliminary data.</text>
</comment>
<gene>
    <name evidence="3" type="ORF">CDAR_384371</name>
</gene>
<evidence type="ECO:0000256" key="1">
    <source>
        <dbReference type="SAM" id="MobiDB-lite"/>
    </source>
</evidence>
<protein>
    <submittedName>
        <fullName evidence="3">Uncharacterized protein</fullName>
    </submittedName>
</protein>
<sequence length="96" mass="10750">MTRAGWRRGPTKNLSTLTTLPPDKANAPRVSYLWRDRAHTALFVIGVPCREVLPGLNGSRYKLDGAPDKMRIFFFPRSLFKVWIGGSITFMIAPSG</sequence>
<reference evidence="3 4" key="1">
    <citation type="submission" date="2021-06" db="EMBL/GenBank/DDBJ databases">
        <title>Caerostris darwini draft genome.</title>
        <authorList>
            <person name="Kono N."/>
            <person name="Arakawa K."/>
        </authorList>
    </citation>
    <scope>NUCLEOTIDE SEQUENCE [LARGE SCALE GENOMIC DNA]</scope>
</reference>
<feature type="transmembrane region" description="Helical" evidence="2">
    <location>
        <begin position="72"/>
        <end position="93"/>
    </location>
</feature>
<dbReference type="Proteomes" id="UP001054837">
    <property type="component" value="Unassembled WGS sequence"/>
</dbReference>
<keyword evidence="2" id="KW-1133">Transmembrane helix</keyword>
<evidence type="ECO:0000313" key="4">
    <source>
        <dbReference type="Proteomes" id="UP001054837"/>
    </source>
</evidence>
<dbReference type="AlphaFoldDB" id="A0AAV4M600"/>
<feature type="region of interest" description="Disordered" evidence="1">
    <location>
        <begin position="1"/>
        <end position="20"/>
    </location>
</feature>
<keyword evidence="2" id="KW-0812">Transmembrane</keyword>
<evidence type="ECO:0000256" key="2">
    <source>
        <dbReference type="SAM" id="Phobius"/>
    </source>
</evidence>
<name>A0AAV4M600_9ARAC</name>
<proteinExistence type="predicted"/>
<dbReference type="EMBL" id="BPLQ01000075">
    <property type="protein sequence ID" value="GIX67257.1"/>
    <property type="molecule type" value="Genomic_DNA"/>
</dbReference>
<keyword evidence="4" id="KW-1185">Reference proteome</keyword>